<keyword evidence="2" id="KW-1185">Reference proteome</keyword>
<dbReference type="Proteomes" id="UP000593576">
    <property type="component" value="Unassembled WGS sequence"/>
</dbReference>
<sequence>MATEVWQQQWCKKREGAAQGCKIIRVRAAATTEREWEDKVTNLKKKDEKTAKELMSNLLNIGRRPFLDVN</sequence>
<dbReference type="AlphaFoldDB" id="A0A7J9LBQ6"/>
<accession>A0A7J9LBQ6</accession>
<name>A0A7J9LBQ6_GOSSC</name>
<reference evidence="1 2" key="1">
    <citation type="journal article" date="2019" name="Genome Biol. Evol.">
        <title>Insights into the evolution of the New World diploid cottons (Gossypium, subgenus Houzingenia) based on genome sequencing.</title>
        <authorList>
            <person name="Grover C.E."/>
            <person name="Arick M.A. 2nd"/>
            <person name="Thrash A."/>
            <person name="Conover J.L."/>
            <person name="Sanders W.S."/>
            <person name="Peterson D.G."/>
            <person name="Frelichowski J.E."/>
            <person name="Scheffler J.A."/>
            <person name="Scheffler B.E."/>
            <person name="Wendel J.F."/>
        </authorList>
    </citation>
    <scope>NUCLEOTIDE SEQUENCE [LARGE SCALE GENOMIC DNA]</scope>
    <source>
        <strain evidence="1">1</strain>
        <tissue evidence="1">Leaf</tissue>
    </source>
</reference>
<organism evidence="1 2">
    <name type="scientific">Gossypium schwendimanii</name>
    <name type="common">Cotton</name>
    <dbReference type="NCBI Taxonomy" id="34291"/>
    <lineage>
        <taxon>Eukaryota</taxon>
        <taxon>Viridiplantae</taxon>
        <taxon>Streptophyta</taxon>
        <taxon>Embryophyta</taxon>
        <taxon>Tracheophyta</taxon>
        <taxon>Spermatophyta</taxon>
        <taxon>Magnoliopsida</taxon>
        <taxon>eudicotyledons</taxon>
        <taxon>Gunneridae</taxon>
        <taxon>Pentapetalae</taxon>
        <taxon>rosids</taxon>
        <taxon>malvids</taxon>
        <taxon>Malvales</taxon>
        <taxon>Malvaceae</taxon>
        <taxon>Malvoideae</taxon>
        <taxon>Gossypium</taxon>
    </lineage>
</organism>
<comment type="caution">
    <text evidence="1">The sequence shown here is derived from an EMBL/GenBank/DDBJ whole genome shotgun (WGS) entry which is preliminary data.</text>
</comment>
<evidence type="ECO:0000313" key="1">
    <source>
        <dbReference type="EMBL" id="MBA0856175.1"/>
    </source>
</evidence>
<feature type="non-terminal residue" evidence="1">
    <location>
        <position position="70"/>
    </location>
</feature>
<gene>
    <name evidence="1" type="ORF">Goshw_024323</name>
</gene>
<dbReference type="EMBL" id="JABFAF010000005">
    <property type="protein sequence ID" value="MBA0856175.1"/>
    <property type="molecule type" value="Genomic_DNA"/>
</dbReference>
<evidence type="ECO:0000313" key="2">
    <source>
        <dbReference type="Proteomes" id="UP000593576"/>
    </source>
</evidence>
<proteinExistence type="predicted"/>
<protein>
    <submittedName>
        <fullName evidence="1">Uncharacterized protein</fullName>
    </submittedName>
</protein>